<evidence type="ECO:0000259" key="6">
    <source>
        <dbReference type="PROSITE" id="PS50977"/>
    </source>
</evidence>
<dbReference type="InterPro" id="IPR050109">
    <property type="entry name" value="HTH-type_TetR-like_transc_reg"/>
</dbReference>
<name>A0A014NGC5_9BURK</name>
<dbReference type="Pfam" id="PF00440">
    <property type="entry name" value="TetR_N"/>
    <property type="match status" value="1"/>
</dbReference>
<dbReference type="SUPFAM" id="SSF48498">
    <property type="entry name" value="Tetracyclin repressor-like, C-terminal domain"/>
    <property type="match status" value="1"/>
</dbReference>
<organism evidence="7 8">
    <name type="scientific">Comamonas aquatica DA1877</name>
    <dbReference type="NCBI Taxonomy" id="1457173"/>
    <lineage>
        <taxon>Bacteria</taxon>
        <taxon>Pseudomonadati</taxon>
        <taxon>Pseudomonadota</taxon>
        <taxon>Betaproteobacteria</taxon>
        <taxon>Burkholderiales</taxon>
        <taxon>Comamonadaceae</taxon>
        <taxon>Comamonas</taxon>
    </lineage>
</organism>
<keyword evidence="2" id="KW-0805">Transcription regulation</keyword>
<dbReference type="InterPro" id="IPR036271">
    <property type="entry name" value="Tet_transcr_reg_TetR-rel_C_sf"/>
</dbReference>
<dbReference type="Pfam" id="PF08361">
    <property type="entry name" value="TetR_C_2"/>
    <property type="match status" value="1"/>
</dbReference>
<keyword evidence="3 5" id="KW-0238">DNA-binding</keyword>
<evidence type="ECO:0000256" key="3">
    <source>
        <dbReference type="ARBA" id="ARBA00023125"/>
    </source>
</evidence>
<dbReference type="RefSeq" id="WP_043387511.1">
    <property type="nucleotide sequence ID" value="NZ_JBOK01000040.1"/>
</dbReference>
<dbReference type="InterPro" id="IPR023772">
    <property type="entry name" value="DNA-bd_HTH_TetR-type_CS"/>
</dbReference>
<dbReference type="GO" id="GO:0000976">
    <property type="term" value="F:transcription cis-regulatory region binding"/>
    <property type="evidence" value="ECO:0007669"/>
    <property type="project" value="TreeGrafter"/>
</dbReference>
<evidence type="ECO:0000313" key="8">
    <source>
        <dbReference type="Proteomes" id="UP000020766"/>
    </source>
</evidence>
<evidence type="ECO:0000256" key="2">
    <source>
        <dbReference type="ARBA" id="ARBA00023015"/>
    </source>
</evidence>
<reference evidence="7 8" key="1">
    <citation type="submission" date="2014-01" db="EMBL/GenBank/DDBJ databases">
        <title>Interspecies Systems Biology Uncovers Metabolites Affecting C. elegans Gene Expression and Life History Traits.</title>
        <authorList>
            <person name="Watson E."/>
            <person name="Macneil L.T."/>
            <person name="Ritter A.D."/>
            <person name="Yilmaz L.S."/>
            <person name="Rosebrock A.P."/>
            <person name="Caudy A.A."/>
            <person name="Walhout A.J."/>
        </authorList>
    </citation>
    <scope>NUCLEOTIDE SEQUENCE [LARGE SCALE GENOMIC DNA]</scope>
    <source>
        <strain evidence="7 8">DA1877</strain>
    </source>
</reference>
<dbReference type="PANTHER" id="PTHR30055">
    <property type="entry name" value="HTH-TYPE TRANSCRIPTIONAL REGULATOR RUTR"/>
    <property type="match status" value="1"/>
</dbReference>
<dbReference type="PATRIC" id="fig|1457173.3.peg.3639"/>
<dbReference type="PRINTS" id="PR00455">
    <property type="entry name" value="HTHTETR"/>
</dbReference>
<accession>A0A014NGC5</accession>
<evidence type="ECO:0000313" key="7">
    <source>
        <dbReference type="EMBL" id="EXU78478.1"/>
    </source>
</evidence>
<evidence type="ECO:0000256" key="5">
    <source>
        <dbReference type="PROSITE-ProRule" id="PRU00335"/>
    </source>
</evidence>
<keyword evidence="1" id="KW-0678">Repressor</keyword>
<protein>
    <submittedName>
        <fullName evidence="7">TetR family transcriptional regulator</fullName>
    </submittedName>
</protein>
<dbReference type="InterPro" id="IPR009057">
    <property type="entry name" value="Homeodomain-like_sf"/>
</dbReference>
<keyword evidence="4" id="KW-0804">Transcription</keyword>
<feature type="DNA-binding region" description="H-T-H motif" evidence="5">
    <location>
        <begin position="33"/>
        <end position="52"/>
    </location>
</feature>
<keyword evidence="8" id="KW-1185">Reference proteome</keyword>
<dbReference type="PANTHER" id="PTHR30055:SF234">
    <property type="entry name" value="HTH-TYPE TRANSCRIPTIONAL REGULATOR BETI"/>
    <property type="match status" value="1"/>
</dbReference>
<evidence type="ECO:0000256" key="4">
    <source>
        <dbReference type="ARBA" id="ARBA00023163"/>
    </source>
</evidence>
<dbReference type="AlphaFoldDB" id="A0A014NGC5"/>
<gene>
    <name evidence="7" type="ORF">AX13_13780</name>
</gene>
<dbReference type="SUPFAM" id="SSF46689">
    <property type="entry name" value="Homeodomain-like"/>
    <property type="match status" value="1"/>
</dbReference>
<feature type="domain" description="HTH tetR-type" evidence="6">
    <location>
        <begin position="10"/>
        <end position="70"/>
    </location>
</feature>
<dbReference type="STRING" id="225991.MA05_00630"/>
<comment type="caution">
    <text evidence="7">The sequence shown here is derived from an EMBL/GenBank/DDBJ whole genome shotgun (WGS) entry which is preliminary data.</text>
</comment>
<dbReference type="GO" id="GO:0003700">
    <property type="term" value="F:DNA-binding transcription factor activity"/>
    <property type="evidence" value="ECO:0007669"/>
    <property type="project" value="TreeGrafter"/>
</dbReference>
<sequence length="214" mass="23562">MARRTKEDAEATRNKLLDAAAEVFFAKGVAGASLSEVAQAAGLTRGAIYWHFKDKVDLFDALMQRTTLPFEQAWEAGQAKFMQHGAVLSEILGVLRMVFRSVSTDTATRRVFDIALYKVECVGELLDVRQRRIEGALRFALQIEQALLLAAQQEGVCLPVSGQNAARGLQAIFDGVLHFWLLQDGQAFDLEAEGMLAVALYLKGLGFDLQKEIA</sequence>
<dbReference type="Gene3D" id="1.10.357.10">
    <property type="entry name" value="Tetracycline Repressor, domain 2"/>
    <property type="match status" value="1"/>
</dbReference>
<dbReference type="Proteomes" id="UP000020766">
    <property type="component" value="Unassembled WGS sequence"/>
</dbReference>
<dbReference type="InterPro" id="IPR001647">
    <property type="entry name" value="HTH_TetR"/>
</dbReference>
<dbReference type="EMBL" id="JBOK01000040">
    <property type="protein sequence ID" value="EXU78478.1"/>
    <property type="molecule type" value="Genomic_DNA"/>
</dbReference>
<dbReference type="PROSITE" id="PS01081">
    <property type="entry name" value="HTH_TETR_1"/>
    <property type="match status" value="1"/>
</dbReference>
<evidence type="ECO:0000256" key="1">
    <source>
        <dbReference type="ARBA" id="ARBA00022491"/>
    </source>
</evidence>
<dbReference type="InterPro" id="IPR013572">
    <property type="entry name" value="Tscrpt_reg_MAATS_C"/>
</dbReference>
<proteinExistence type="predicted"/>
<dbReference type="PROSITE" id="PS50977">
    <property type="entry name" value="HTH_TETR_2"/>
    <property type="match status" value="1"/>
</dbReference>